<dbReference type="SUPFAM" id="SSF51735">
    <property type="entry name" value="NAD(P)-binding Rossmann-fold domains"/>
    <property type="match status" value="1"/>
</dbReference>
<keyword evidence="5" id="KW-1185">Reference proteome</keyword>
<evidence type="ECO:0000256" key="2">
    <source>
        <dbReference type="ARBA" id="ARBA00023002"/>
    </source>
</evidence>
<evidence type="ECO:0000256" key="1">
    <source>
        <dbReference type="ARBA" id="ARBA00006484"/>
    </source>
</evidence>
<gene>
    <name evidence="4" type="ORF">H8702_02020</name>
</gene>
<protein>
    <submittedName>
        <fullName evidence="4">SDR family oxidoreductase</fullName>
    </submittedName>
</protein>
<dbReference type="CDD" id="cd05233">
    <property type="entry name" value="SDR_c"/>
    <property type="match status" value="1"/>
</dbReference>
<dbReference type="GO" id="GO:0008206">
    <property type="term" value="P:bile acid metabolic process"/>
    <property type="evidence" value="ECO:0007669"/>
    <property type="project" value="UniProtKB-ARBA"/>
</dbReference>
<dbReference type="OrthoDB" id="1999550at2"/>
<evidence type="ECO:0000313" key="5">
    <source>
        <dbReference type="Proteomes" id="UP000632659"/>
    </source>
</evidence>
<dbReference type="PANTHER" id="PTHR42879">
    <property type="entry name" value="3-OXOACYL-(ACYL-CARRIER-PROTEIN) REDUCTASE"/>
    <property type="match status" value="1"/>
</dbReference>
<dbReference type="GO" id="GO:0016491">
    <property type="term" value="F:oxidoreductase activity"/>
    <property type="evidence" value="ECO:0007669"/>
    <property type="project" value="UniProtKB-KW"/>
</dbReference>
<dbReference type="PRINTS" id="PR00080">
    <property type="entry name" value="SDRFAMILY"/>
</dbReference>
<evidence type="ECO:0000256" key="3">
    <source>
        <dbReference type="ARBA" id="ARBA00023221"/>
    </source>
</evidence>
<keyword evidence="3" id="KW-0753">Steroid metabolism</keyword>
<organism evidence="4 5">
    <name type="scientific">Massiliimalia timonensis</name>
    <dbReference type="NCBI Taxonomy" id="1987501"/>
    <lineage>
        <taxon>Bacteria</taxon>
        <taxon>Bacillati</taxon>
        <taxon>Bacillota</taxon>
        <taxon>Clostridia</taxon>
        <taxon>Eubacteriales</taxon>
        <taxon>Oscillospiraceae</taxon>
        <taxon>Massiliimalia</taxon>
    </lineage>
</organism>
<evidence type="ECO:0000313" key="4">
    <source>
        <dbReference type="EMBL" id="MBC8609896.1"/>
    </source>
</evidence>
<dbReference type="EMBL" id="JACRTL010000001">
    <property type="protein sequence ID" value="MBC8609896.1"/>
    <property type="molecule type" value="Genomic_DNA"/>
</dbReference>
<proteinExistence type="inferred from homology"/>
<dbReference type="PANTHER" id="PTHR42879:SF2">
    <property type="entry name" value="3-OXOACYL-[ACYL-CARRIER-PROTEIN] REDUCTASE FABG"/>
    <property type="match status" value="1"/>
</dbReference>
<name>A0A8J6TQX7_9FIRM</name>
<keyword evidence="2" id="KW-0560">Oxidoreductase</keyword>
<comment type="caution">
    <text evidence="4">The sequence shown here is derived from an EMBL/GenBank/DDBJ whole genome shotgun (WGS) entry which is preliminary data.</text>
</comment>
<dbReference type="RefSeq" id="WP_093988315.1">
    <property type="nucleotide sequence ID" value="NZ_FYDD01000003.1"/>
</dbReference>
<dbReference type="FunFam" id="3.40.50.720:FF:000084">
    <property type="entry name" value="Short-chain dehydrogenase reductase"/>
    <property type="match status" value="1"/>
</dbReference>
<dbReference type="Proteomes" id="UP000632659">
    <property type="component" value="Unassembled WGS sequence"/>
</dbReference>
<reference evidence="4" key="1">
    <citation type="submission" date="2020-08" db="EMBL/GenBank/DDBJ databases">
        <title>Genome public.</title>
        <authorList>
            <person name="Liu C."/>
            <person name="Sun Q."/>
        </authorList>
    </citation>
    <scope>NUCLEOTIDE SEQUENCE</scope>
    <source>
        <strain evidence="4">NSJ-15</strain>
    </source>
</reference>
<dbReference type="AlphaFoldDB" id="A0A8J6TQX7"/>
<dbReference type="PROSITE" id="PS00061">
    <property type="entry name" value="ADH_SHORT"/>
    <property type="match status" value="1"/>
</dbReference>
<dbReference type="InterPro" id="IPR020904">
    <property type="entry name" value="Sc_DH/Rdtase_CS"/>
</dbReference>
<dbReference type="InterPro" id="IPR036291">
    <property type="entry name" value="NAD(P)-bd_dom_sf"/>
</dbReference>
<dbReference type="Pfam" id="PF13561">
    <property type="entry name" value="adh_short_C2"/>
    <property type="match status" value="1"/>
</dbReference>
<accession>A0A8J6TQX7</accession>
<dbReference type="InterPro" id="IPR002347">
    <property type="entry name" value="SDR_fam"/>
</dbReference>
<sequence>MNFQNRTAIVTGGTSGIGESTVRQLLEKGATVLVLGRNAEKGKQLEALGNCKFYSCDVADPASIESVCSKILEAHPTIDILVNNAGMSLDGTVESLTLEEWNRIFAVNVTSIYLMSKYIVPAMRKNGYGRIINIGSTAGTVGAWGLHAYSATKGAVIQLSKSMAAEYAKEGILVNCLCPGGTMTPLMEGIGANDLDDFAKLFPIGRLAQPDEIARTIVFLASEEASFMAGSTVLVDGGFTCI</sequence>
<dbReference type="Gene3D" id="3.40.50.720">
    <property type="entry name" value="NAD(P)-binding Rossmann-like Domain"/>
    <property type="match status" value="1"/>
</dbReference>
<dbReference type="InterPro" id="IPR050259">
    <property type="entry name" value="SDR"/>
</dbReference>
<dbReference type="PRINTS" id="PR00081">
    <property type="entry name" value="GDHRDH"/>
</dbReference>
<dbReference type="NCBIfam" id="NF005559">
    <property type="entry name" value="PRK07231.1"/>
    <property type="match status" value="1"/>
</dbReference>
<keyword evidence="3" id="KW-0443">Lipid metabolism</keyword>
<comment type="similarity">
    <text evidence="1">Belongs to the short-chain dehydrogenases/reductases (SDR) family.</text>
</comment>